<evidence type="ECO:0000256" key="2">
    <source>
        <dbReference type="ARBA" id="ARBA00022448"/>
    </source>
</evidence>
<feature type="transmembrane region" description="Helical" evidence="9">
    <location>
        <begin position="179"/>
        <end position="199"/>
    </location>
</feature>
<evidence type="ECO:0000313" key="11">
    <source>
        <dbReference type="Proteomes" id="UP000650524"/>
    </source>
</evidence>
<dbReference type="GO" id="GO:0005886">
    <property type="term" value="C:plasma membrane"/>
    <property type="evidence" value="ECO:0007669"/>
    <property type="project" value="UniProtKB-SubCell"/>
</dbReference>
<dbReference type="GO" id="GO:0022857">
    <property type="term" value="F:transmembrane transporter activity"/>
    <property type="evidence" value="ECO:0007669"/>
    <property type="project" value="InterPro"/>
</dbReference>
<name>A0A8J6N0P3_9DELT</name>
<dbReference type="PANTHER" id="PTHR32196">
    <property type="entry name" value="ABC TRANSPORTER PERMEASE PROTEIN YPHD-RELATED-RELATED"/>
    <property type="match status" value="1"/>
</dbReference>
<dbReference type="InterPro" id="IPR001851">
    <property type="entry name" value="ABC_transp_permease"/>
</dbReference>
<dbReference type="PANTHER" id="PTHR32196:SF71">
    <property type="entry name" value="AUTOINDUCER 2 IMPORT SYSTEM PERMEASE PROTEIN LSRD"/>
    <property type="match status" value="1"/>
</dbReference>
<keyword evidence="5 9" id="KW-0812">Transmembrane</keyword>
<dbReference type="CDD" id="cd06579">
    <property type="entry name" value="TM_PBP1_transp_AraH_like"/>
    <property type="match status" value="1"/>
</dbReference>
<proteinExistence type="predicted"/>
<evidence type="ECO:0000256" key="3">
    <source>
        <dbReference type="ARBA" id="ARBA00022475"/>
    </source>
</evidence>
<evidence type="ECO:0000313" key="10">
    <source>
        <dbReference type="EMBL" id="MBC8178033.1"/>
    </source>
</evidence>
<feature type="transmembrane region" description="Helical" evidence="9">
    <location>
        <begin position="111"/>
        <end position="133"/>
    </location>
</feature>
<dbReference type="AlphaFoldDB" id="A0A8J6N0P3"/>
<evidence type="ECO:0000256" key="1">
    <source>
        <dbReference type="ARBA" id="ARBA00004651"/>
    </source>
</evidence>
<feature type="transmembrane region" description="Helical" evidence="9">
    <location>
        <begin position="30"/>
        <end position="50"/>
    </location>
</feature>
<keyword evidence="3" id="KW-1003">Cell membrane</keyword>
<gene>
    <name evidence="10" type="ORF">H8E19_11570</name>
</gene>
<evidence type="ECO:0000256" key="7">
    <source>
        <dbReference type="ARBA" id="ARBA00023136"/>
    </source>
</evidence>
<reference evidence="10 11" key="1">
    <citation type="submission" date="2020-08" db="EMBL/GenBank/DDBJ databases">
        <title>Bridging the membrane lipid divide: bacteria of the FCB group superphylum have the potential to synthesize archaeal ether lipids.</title>
        <authorList>
            <person name="Villanueva L."/>
            <person name="Von Meijenfeldt F.A.B."/>
            <person name="Westbye A.B."/>
            <person name="Yadav S."/>
            <person name="Hopmans E.C."/>
            <person name="Dutilh B.E."/>
            <person name="Sinninghe Damste J.S."/>
        </authorList>
    </citation>
    <scope>NUCLEOTIDE SEQUENCE [LARGE SCALE GENOMIC DNA]</scope>
    <source>
        <strain evidence="10">NIOZ-UU27</strain>
    </source>
</reference>
<evidence type="ECO:0000256" key="5">
    <source>
        <dbReference type="ARBA" id="ARBA00022692"/>
    </source>
</evidence>
<feature type="transmembrane region" description="Helical" evidence="9">
    <location>
        <begin position="287"/>
        <end position="304"/>
    </location>
</feature>
<evidence type="ECO:0000256" key="9">
    <source>
        <dbReference type="SAM" id="Phobius"/>
    </source>
</evidence>
<accession>A0A8J6N0P3</accession>
<comment type="caution">
    <text evidence="10">The sequence shown here is derived from an EMBL/GenBank/DDBJ whole genome shotgun (WGS) entry which is preliminary data.</text>
</comment>
<feature type="transmembrane region" description="Helical" evidence="9">
    <location>
        <begin position="229"/>
        <end position="250"/>
    </location>
</feature>
<dbReference type="Proteomes" id="UP000650524">
    <property type="component" value="Unassembled WGS sequence"/>
</dbReference>
<dbReference type="EMBL" id="JACNJD010000252">
    <property type="protein sequence ID" value="MBC8178033.1"/>
    <property type="molecule type" value="Genomic_DNA"/>
</dbReference>
<sequence length="340" mass="36337">MNKSNSNAVSTPALANEPAEKASRKGNLHLIQYGIFIIFGLYYVIVTILRPGFLSLGNFYDIFIETSIISFVSFGEAIVIAAGGLDLSVGNMAGAAAMLTCHLMSNMGYDIWVSIVAGVAIGGLIGLGNGLMVTRLHMNSLIATLGTMFVLVGFLYGITGGVSVHIVPENFEYLGNGTFLNIPIPMYIMAVVFVLAYLFMEKTSYGRNITMIGGNIEACRLSGVNIKKLTLMTFVICGFLSTFSGILLAARQAVGNVDLGERFLLEGFIAAMLGTVIFNGKNIITGTLLGAIFLVSLLNGLTLLGAGPQWMYFAQGALLLVAIMANYYSKRSMLKLPGKK</sequence>
<keyword evidence="2" id="KW-0813">Transport</keyword>
<feature type="transmembrane region" description="Helical" evidence="9">
    <location>
        <begin position="262"/>
        <end position="280"/>
    </location>
</feature>
<feature type="transmembrane region" description="Helical" evidence="9">
    <location>
        <begin position="310"/>
        <end position="329"/>
    </location>
</feature>
<dbReference type="Pfam" id="PF02653">
    <property type="entry name" value="BPD_transp_2"/>
    <property type="match status" value="1"/>
</dbReference>
<protein>
    <recommendedName>
        <fullName evidence="8">Autoinducer 2 import system permease protein LsrD</fullName>
    </recommendedName>
</protein>
<evidence type="ECO:0000256" key="8">
    <source>
        <dbReference type="ARBA" id="ARBA00039381"/>
    </source>
</evidence>
<feature type="transmembrane region" description="Helical" evidence="9">
    <location>
        <begin position="62"/>
        <end position="82"/>
    </location>
</feature>
<evidence type="ECO:0000256" key="6">
    <source>
        <dbReference type="ARBA" id="ARBA00022989"/>
    </source>
</evidence>
<keyword evidence="4" id="KW-0997">Cell inner membrane</keyword>
<keyword evidence="6 9" id="KW-1133">Transmembrane helix</keyword>
<organism evidence="10 11">
    <name type="scientific">Candidatus Desulfacyla euxinica</name>
    <dbReference type="NCBI Taxonomy" id="2841693"/>
    <lineage>
        <taxon>Bacteria</taxon>
        <taxon>Deltaproteobacteria</taxon>
        <taxon>Candidatus Desulfacyla</taxon>
    </lineage>
</organism>
<evidence type="ECO:0000256" key="4">
    <source>
        <dbReference type="ARBA" id="ARBA00022519"/>
    </source>
</evidence>
<feature type="transmembrane region" description="Helical" evidence="9">
    <location>
        <begin position="140"/>
        <end position="159"/>
    </location>
</feature>
<keyword evidence="7 9" id="KW-0472">Membrane</keyword>
<comment type="subcellular location">
    <subcellularLocation>
        <location evidence="1">Cell membrane</location>
        <topology evidence="1">Multi-pass membrane protein</topology>
    </subcellularLocation>
</comment>